<accession>A0AAZ3Q769</accession>
<reference evidence="3" key="1">
    <citation type="journal article" date="2018" name="PLoS ONE">
        <title>Chinook salmon (Oncorhynchus tshawytscha) genome and transcriptome.</title>
        <authorList>
            <person name="Christensen K.A."/>
            <person name="Leong J.S."/>
            <person name="Sakhrani D."/>
            <person name="Biagi C.A."/>
            <person name="Minkley D.R."/>
            <person name="Withler R.E."/>
            <person name="Rondeau E.B."/>
            <person name="Koop B.F."/>
            <person name="Devlin R.H."/>
        </authorList>
    </citation>
    <scope>NUCLEOTIDE SEQUENCE [LARGE SCALE GENOMIC DNA]</scope>
</reference>
<organism evidence="2 3">
    <name type="scientific">Oncorhynchus tshawytscha</name>
    <name type="common">Chinook salmon</name>
    <name type="synonym">Salmo tshawytscha</name>
    <dbReference type="NCBI Taxonomy" id="74940"/>
    <lineage>
        <taxon>Eukaryota</taxon>
        <taxon>Metazoa</taxon>
        <taxon>Chordata</taxon>
        <taxon>Craniata</taxon>
        <taxon>Vertebrata</taxon>
        <taxon>Euteleostomi</taxon>
        <taxon>Actinopterygii</taxon>
        <taxon>Neopterygii</taxon>
        <taxon>Teleostei</taxon>
        <taxon>Protacanthopterygii</taxon>
        <taxon>Salmoniformes</taxon>
        <taxon>Salmonidae</taxon>
        <taxon>Salmoninae</taxon>
        <taxon>Oncorhynchus</taxon>
    </lineage>
</organism>
<dbReference type="PANTHER" id="PTHR34441">
    <property type="entry name" value="MOTILE SPERM DOMAIN-CONTAINING PROTEIN 1"/>
    <property type="match status" value="1"/>
</dbReference>
<sequence>MKGQESGSRGGAEVGVVKQKAERDDPAFPSPPPSPPSPLPIFLFPSELVFYSDQRSSHRRVLTLYNPYTTIRFKSKNHTYL</sequence>
<evidence type="ECO:0000313" key="2">
    <source>
        <dbReference type="Ensembl" id="ENSOTSP00005124333.1"/>
    </source>
</evidence>
<dbReference type="Ensembl" id="ENSOTST00005135872.1">
    <property type="protein sequence ID" value="ENSOTSP00005124333.1"/>
    <property type="gene ID" value="ENSOTSG00005072336.1"/>
</dbReference>
<dbReference type="AlphaFoldDB" id="A0AAZ3Q769"/>
<feature type="compositionally biased region" description="Pro residues" evidence="1">
    <location>
        <begin position="28"/>
        <end position="39"/>
    </location>
</feature>
<keyword evidence="3" id="KW-1185">Reference proteome</keyword>
<evidence type="ECO:0000256" key="1">
    <source>
        <dbReference type="SAM" id="MobiDB-lite"/>
    </source>
</evidence>
<dbReference type="InterPro" id="IPR039283">
    <property type="entry name" value="MOSPD1/3"/>
</dbReference>
<dbReference type="GeneTree" id="ENSGT00940000169513"/>
<reference evidence="2" key="3">
    <citation type="submission" date="2025-09" db="UniProtKB">
        <authorList>
            <consortium name="Ensembl"/>
        </authorList>
    </citation>
    <scope>IDENTIFICATION</scope>
</reference>
<dbReference type="Proteomes" id="UP000694402">
    <property type="component" value="Unassembled WGS sequence"/>
</dbReference>
<feature type="region of interest" description="Disordered" evidence="1">
    <location>
        <begin position="1"/>
        <end position="39"/>
    </location>
</feature>
<dbReference type="GO" id="GO:0005737">
    <property type="term" value="C:cytoplasm"/>
    <property type="evidence" value="ECO:0007669"/>
    <property type="project" value="TreeGrafter"/>
</dbReference>
<reference evidence="2" key="2">
    <citation type="submission" date="2025-08" db="UniProtKB">
        <authorList>
            <consortium name="Ensembl"/>
        </authorList>
    </citation>
    <scope>IDENTIFICATION</scope>
</reference>
<evidence type="ECO:0000313" key="3">
    <source>
        <dbReference type="Proteomes" id="UP000694402"/>
    </source>
</evidence>
<protein>
    <submittedName>
        <fullName evidence="2">Uncharacterized protein</fullName>
    </submittedName>
</protein>
<proteinExistence type="predicted"/>
<name>A0AAZ3Q769_ONCTS</name>
<dbReference type="PANTHER" id="PTHR34441:SF4">
    <property type="entry name" value="MOTILE SPERM DOMAIN-CONTAINING PROTEIN 3"/>
    <property type="match status" value="1"/>
</dbReference>